<dbReference type="Gene3D" id="1.25.10.90">
    <property type="match status" value="1"/>
</dbReference>
<dbReference type="Pfam" id="PF08713">
    <property type="entry name" value="DNA_alkylation"/>
    <property type="match status" value="1"/>
</dbReference>
<evidence type="ECO:0000313" key="2">
    <source>
        <dbReference type="Proteomes" id="UP000054662"/>
    </source>
</evidence>
<dbReference type="PANTHER" id="PTHR34070:SF1">
    <property type="entry name" value="DNA ALKYLATION REPAIR PROTEIN"/>
    <property type="match status" value="1"/>
</dbReference>
<dbReference type="STRING" id="45076.Lwor_0125"/>
<evidence type="ECO:0000313" key="1">
    <source>
        <dbReference type="EMBL" id="KTD81822.1"/>
    </source>
</evidence>
<dbReference type="InterPro" id="IPR014825">
    <property type="entry name" value="DNA_alkylation"/>
</dbReference>
<dbReference type="OrthoDB" id="9775346at2"/>
<comment type="caution">
    <text evidence="1">The sequence shown here is derived from an EMBL/GenBank/DDBJ whole genome shotgun (WGS) entry which is preliminary data.</text>
</comment>
<name>A0A0W1AKM4_9GAMM</name>
<accession>A0A0W1AKM4</accession>
<dbReference type="SUPFAM" id="SSF48371">
    <property type="entry name" value="ARM repeat"/>
    <property type="match status" value="1"/>
</dbReference>
<dbReference type="RefSeq" id="WP_065235824.1">
    <property type="nucleotide sequence ID" value="NZ_CBCRUR010000002.1"/>
</dbReference>
<dbReference type="PATRIC" id="fig|45076.6.peg.133"/>
<dbReference type="InterPro" id="IPR016024">
    <property type="entry name" value="ARM-type_fold"/>
</dbReference>
<dbReference type="CDD" id="cd06561">
    <property type="entry name" value="AlkD_like"/>
    <property type="match status" value="1"/>
</dbReference>
<dbReference type="PANTHER" id="PTHR34070">
    <property type="entry name" value="ARMADILLO-TYPE FOLD"/>
    <property type="match status" value="1"/>
</dbReference>
<sequence>MNTILTIKKQLLQSASVSSEKHATFYKTGAGHYAEHDQFIGVKVPTLRQIAKTYQNLPLEDIQTLLESPYNEERLLALFILISQYKKAGKQTKEELYQFYLNNLNHINNWNLVDASAHLIIGAHLLEGNKEILFTLAKSKILWERRIAIVSTWYFIRYADLACTFKLATFLLNDQHDLIHKAVGWMLREAGKKDQNQLIAFLNQYASQMPRTMLRYSIEKFPKVQRKMYLSSSLKKHPTSSL</sequence>
<organism evidence="1 2">
    <name type="scientific">Legionella worsleiensis</name>
    <dbReference type="NCBI Taxonomy" id="45076"/>
    <lineage>
        <taxon>Bacteria</taxon>
        <taxon>Pseudomonadati</taxon>
        <taxon>Pseudomonadota</taxon>
        <taxon>Gammaproteobacteria</taxon>
        <taxon>Legionellales</taxon>
        <taxon>Legionellaceae</taxon>
        <taxon>Legionella</taxon>
    </lineage>
</organism>
<dbReference type="AlphaFoldDB" id="A0A0W1AKM4"/>
<dbReference type="EMBL" id="LNZC01000002">
    <property type="protein sequence ID" value="KTD81822.1"/>
    <property type="molecule type" value="Genomic_DNA"/>
</dbReference>
<keyword evidence="2" id="KW-1185">Reference proteome</keyword>
<reference evidence="1 2" key="1">
    <citation type="submission" date="2015-11" db="EMBL/GenBank/DDBJ databases">
        <title>Genomic analysis of 38 Legionella species identifies large and diverse effector repertoires.</title>
        <authorList>
            <person name="Burstein D."/>
            <person name="Amaro F."/>
            <person name="Zusman T."/>
            <person name="Lifshitz Z."/>
            <person name="Cohen O."/>
            <person name="Gilbert J.A."/>
            <person name="Pupko T."/>
            <person name="Shuman H.A."/>
            <person name="Segal G."/>
        </authorList>
    </citation>
    <scope>NUCLEOTIDE SEQUENCE [LARGE SCALE GENOMIC DNA]</scope>
    <source>
        <strain evidence="1 2">ATCC 49508</strain>
    </source>
</reference>
<protein>
    <submittedName>
        <fullName evidence="1">DNA alkylation repair enzyme</fullName>
    </submittedName>
</protein>
<gene>
    <name evidence="1" type="ORF">Lwor_0125</name>
</gene>
<dbReference type="Proteomes" id="UP000054662">
    <property type="component" value="Unassembled WGS sequence"/>
</dbReference>
<proteinExistence type="predicted"/>